<evidence type="ECO:0000313" key="6">
    <source>
        <dbReference type="Proteomes" id="UP000494040"/>
    </source>
</evidence>
<evidence type="ECO:0000259" key="4">
    <source>
        <dbReference type="PROSITE" id="PS51228"/>
    </source>
</evidence>
<dbReference type="KEGG" id="clec:106661202"/>
<dbReference type="OMA" id="SYSIWRS"/>
<dbReference type="Pfam" id="PF13897">
    <property type="entry name" value="GOLD_2"/>
    <property type="match status" value="1"/>
</dbReference>
<protein>
    <recommendedName>
        <fullName evidence="7">Golgi resident protein GCP60</fullName>
    </recommendedName>
</protein>
<feature type="domain" description="ACB" evidence="4">
    <location>
        <begin position="50"/>
        <end position="141"/>
    </location>
</feature>
<dbReference type="SUPFAM" id="SSF47027">
    <property type="entry name" value="Acyl-CoA binding protein"/>
    <property type="match status" value="1"/>
</dbReference>
<dbReference type="Gene3D" id="1.20.80.10">
    <property type="match status" value="1"/>
</dbReference>
<dbReference type="GeneID" id="106661202"/>
<dbReference type="GO" id="GO:0000062">
    <property type="term" value="F:fatty-acyl-CoA binding"/>
    <property type="evidence" value="ECO:0007669"/>
    <property type="project" value="InterPro"/>
</dbReference>
<feature type="compositionally biased region" description="Acidic residues" evidence="2">
    <location>
        <begin position="365"/>
        <end position="383"/>
    </location>
</feature>
<feature type="region of interest" description="Disordered" evidence="2">
    <location>
        <begin position="359"/>
        <end position="383"/>
    </location>
</feature>
<dbReference type="EnsemblMetazoa" id="XM_014384456.2">
    <property type="protein sequence ID" value="XP_014239942.1"/>
    <property type="gene ID" value="LOC106661202"/>
</dbReference>
<evidence type="ECO:0000313" key="5">
    <source>
        <dbReference type="EnsemblMetazoa" id="XP_014239942.1"/>
    </source>
</evidence>
<dbReference type="PANTHER" id="PTHR22973:SF12">
    <property type="entry name" value="LD35087P"/>
    <property type="match status" value="1"/>
</dbReference>
<dbReference type="AlphaFoldDB" id="A0A8I6R6M9"/>
<sequence length="462" mass="53216">MAAGDPEGGSRVETQFDRLSIASDDCSFRAEQECSSKYDEDFNRKWGFRLKELYSLALTFYKEKEGKAVSLCYQDRLKLVALTKQITIGKFNLSNAPPLGVLDVIGRDRRLAWQALGDMSAEDAMIEFVELIDNRCPMFRPYAQAHKADRESRLLLQKQEAEKKAKEAEASKESNGHQEDPKKEEEANGQSLELQKQNIMEALNRQTYTQFKTYVERHFPGNIERQEVLMKQLQEQHYYQYMEQLMSRIKTVGDQTQDLSSPNGHVMNEQTESDEETIPTMAVTSASLWTRTDVKEFKESIRKEGRDAVIKVGHGETVTVRVPTNDEGTCIFWEFATDYYDIGFGVFFEWAKSPTNQVSVHISESEDDDDYVNDEEDDDDDDEEFEGIRVGDVERGLRKVSGVDPCRPPTSEIVPVRRRDCMQQVYAGSHVYPGTGVYLLKFDNTYSIWRSKTLYYKVFYAR</sequence>
<reference evidence="5" key="1">
    <citation type="submission" date="2022-01" db="UniProtKB">
        <authorList>
            <consortium name="EnsemblMetazoa"/>
        </authorList>
    </citation>
    <scope>IDENTIFICATION</scope>
</reference>
<keyword evidence="6" id="KW-1185">Reference proteome</keyword>
<dbReference type="PANTHER" id="PTHR22973">
    <property type="entry name" value="LD35087P"/>
    <property type="match status" value="1"/>
</dbReference>
<dbReference type="InterPro" id="IPR014352">
    <property type="entry name" value="FERM/acyl-CoA-bd_prot_sf"/>
</dbReference>
<dbReference type="RefSeq" id="XP_014239942.1">
    <property type="nucleotide sequence ID" value="XM_014384456.2"/>
</dbReference>
<feature type="region of interest" description="Disordered" evidence="2">
    <location>
        <begin position="159"/>
        <end position="194"/>
    </location>
</feature>
<accession>A0A8I6R6M9</accession>
<dbReference type="OrthoDB" id="5839451at2759"/>
<keyword evidence="1" id="KW-0007">Acetylation</keyword>
<dbReference type="PROSITE" id="PS51228">
    <property type="entry name" value="ACB_2"/>
    <property type="match status" value="1"/>
</dbReference>
<organism evidence="5 6">
    <name type="scientific">Cimex lectularius</name>
    <name type="common">Bed bug</name>
    <name type="synonym">Acanthia lectularia</name>
    <dbReference type="NCBI Taxonomy" id="79782"/>
    <lineage>
        <taxon>Eukaryota</taxon>
        <taxon>Metazoa</taxon>
        <taxon>Ecdysozoa</taxon>
        <taxon>Arthropoda</taxon>
        <taxon>Hexapoda</taxon>
        <taxon>Insecta</taxon>
        <taxon>Pterygota</taxon>
        <taxon>Neoptera</taxon>
        <taxon>Paraneoptera</taxon>
        <taxon>Hemiptera</taxon>
        <taxon>Heteroptera</taxon>
        <taxon>Panheteroptera</taxon>
        <taxon>Cimicomorpha</taxon>
        <taxon>Cimicidae</taxon>
        <taxon>Cimex</taxon>
    </lineage>
</organism>
<dbReference type="FunFam" id="1.20.80.10:FF:000017">
    <property type="entry name" value="Golgi resident protein GCP60"/>
    <property type="match status" value="1"/>
</dbReference>
<evidence type="ECO:0000259" key="3">
    <source>
        <dbReference type="PROSITE" id="PS50866"/>
    </source>
</evidence>
<dbReference type="InterPro" id="IPR009038">
    <property type="entry name" value="GOLD_dom"/>
</dbReference>
<dbReference type="SUPFAM" id="SSF101576">
    <property type="entry name" value="Supernatant protein factor (SPF), C-terminal domain"/>
    <property type="match status" value="1"/>
</dbReference>
<dbReference type="InterPro" id="IPR035984">
    <property type="entry name" value="Acyl-CoA-binding_sf"/>
</dbReference>
<dbReference type="PROSITE" id="PS50866">
    <property type="entry name" value="GOLD"/>
    <property type="match status" value="1"/>
</dbReference>
<dbReference type="InterPro" id="IPR052269">
    <property type="entry name" value="Golgi-PI4KB_interaction"/>
</dbReference>
<evidence type="ECO:0000256" key="2">
    <source>
        <dbReference type="SAM" id="MobiDB-lite"/>
    </source>
</evidence>
<dbReference type="InterPro" id="IPR036598">
    <property type="entry name" value="GOLD_dom_sf"/>
</dbReference>
<evidence type="ECO:0008006" key="7">
    <source>
        <dbReference type="Google" id="ProtNLM"/>
    </source>
</evidence>
<dbReference type="InterPro" id="IPR000582">
    <property type="entry name" value="Acyl-CoA-binding_protein"/>
</dbReference>
<feature type="domain" description="GOLD" evidence="3">
    <location>
        <begin position="298"/>
        <end position="460"/>
    </location>
</feature>
<proteinExistence type="predicted"/>
<dbReference type="GO" id="GO:0000139">
    <property type="term" value="C:Golgi membrane"/>
    <property type="evidence" value="ECO:0007669"/>
    <property type="project" value="TreeGrafter"/>
</dbReference>
<dbReference type="Gene3D" id="2.60.120.680">
    <property type="entry name" value="GOLD domain"/>
    <property type="match status" value="1"/>
</dbReference>
<dbReference type="Pfam" id="PF00887">
    <property type="entry name" value="ACBP"/>
    <property type="match status" value="1"/>
</dbReference>
<name>A0A8I6R6M9_CIMLE</name>
<evidence type="ECO:0000256" key="1">
    <source>
        <dbReference type="ARBA" id="ARBA00022990"/>
    </source>
</evidence>
<feature type="compositionally biased region" description="Basic and acidic residues" evidence="2">
    <location>
        <begin position="159"/>
        <end position="186"/>
    </location>
</feature>
<dbReference type="Proteomes" id="UP000494040">
    <property type="component" value="Unassembled WGS sequence"/>
</dbReference>